<dbReference type="EMBL" id="QURL01000015">
    <property type="protein sequence ID" value="RFC61806.1"/>
    <property type="molecule type" value="Genomic_DNA"/>
</dbReference>
<keyword evidence="3" id="KW-0815">Transposition</keyword>
<reference evidence="7 8" key="1">
    <citation type="submission" date="2018-08" db="EMBL/GenBank/DDBJ databases">
        <title>Fulvimarina sp. 85, whole genome shotgun sequence.</title>
        <authorList>
            <person name="Tuo L."/>
        </authorList>
    </citation>
    <scope>NUCLEOTIDE SEQUENCE [LARGE SCALE GENOMIC DNA]</scope>
    <source>
        <strain evidence="7 8">85</strain>
    </source>
</reference>
<evidence type="ECO:0000256" key="5">
    <source>
        <dbReference type="ARBA" id="ARBA00023172"/>
    </source>
</evidence>
<evidence type="ECO:0000313" key="7">
    <source>
        <dbReference type="EMBL" id="RFC61806.1"/>
    </source>
</evidence>
<dbReference type="Proteomes" id="UP000264310">
    <property type="component" value="Unassembled WGS sequence"/>
</dbReference>
<keyword evidence="5" id="KW-0233">DNA recombination</keyword>
<comment type="function">
    <text evidence="1">Required for the transposition of the insertion element.</text>
</comment>
<dbReference type="GO" id="GO:0003677">
    <property type="term" value="F:DNA binding"/>
    <property type="evidence" value="ECO:0007669"/>
    <property type="project" value="UniProtKB-KW"/>
</dbReference>
<accession>A0A371WXZ6</accession>
<dbReference type="InterPro" id="IPR001207">
    <property type="entry name" value="Transposase_mutator"/>
</dbReference>
<dbReference type="RefSeq" id="WP_116684934.1">
    <property type="nucleotide sequence ID" value="NZ_QURL01000015.1"/>
</dbReference>
<keyword evidence="4" id="KW-0238">DNA-binding</keyword>
<sequence length="59" mass="6933">MAAYGEKSADHLAQRNGYRDRNWQTQPSNVELQVPKQRTGSCFCRRLSRIVRSRRRISP</sequence>
<evidence type="ECO:0000256" key="1">
    <source>
        <dbReference type="ARBA" id="ARBA00002190"/>
    </source>
</evidence>
<gene>
    <name evidence="7" type="ORF">DYI37_19430</name>
</gene>
<organism evidence="7 8">
    <name type="scientific">Fulvimarina endophytica</name>
    <dbReference type="NCBI Taxonomy" id="2293836"/>
    <lineage>
        <taxon>Bacteria</taxon>
        <taxon>Pseudomonadati</taxon>
        <taxon>Pseudomonadota</taxon>
        <taxon>Alphaproteobacteria</taxon>
        <taxon>Hyphomicrobiales</taxon>
        <taxon>Aurantimonadaceae</taxon>
        <taxon>Fulvimarina</taxon>
    </lineage>
</organism>
<feature type="region of interest" description="Disordered" evidence="6">
    <location>
        <begin position="1"/>
        <end position="27"/>
    </location>
</feature>
<dbReference type="GO" id="GO:0006313">
    <property type="term" value="P:DNA transposition"/>
    <property type="evidence" value="ECO:0007669"/>
    <property type="project" value="InterPro"/>
</dbReference>
<proteinExistence type="inferred from homology"/>
<evidence type="ECO:0000256" key="6">
    <source>
        <dbReference type="SAM" id="MobiDB-lite"/>
    </source>
</evidence>
<name>A0A371WXZ6_9HYPH</name>
<dbReference type="AlphaFoldDB" id="A0A371WXZ6"/>
<dbReference type="OrthoDB" id="165209at2"/>
<evidence type="ECO:0000256" key="3">
    <source>
        <dbReference type="ARBA" id="ARBA00022578"/>
    </source>
</evidence>
<dbReference type="GO" id="GO:0004803">
    <property type="term" value="F:transposase activity"/>
    <property type="evidence" value="ECO:0007669"/>
    <property type="project" value="InterPro"/>
</dbReference>
<evidence type="ECO:0000256" key="2">
    <source>
        <dbReference type="ARBA" id="ARBA00010961"/>
    </source>
</evidence>
<comment type="similarity">
    <text evidence="2">Belongs to the transposase mutator family.</text>
</comment>
<evidence type="ECO:0000256" key="4">
    <source>
        <dbReference type="ARBA" id="ARBA00023125"/>
    </source>
</evidence>
<keyword evidence="8" id="KW-1185">Reference proteome</keyword>
<evidence type="ECO:0000313" key="8">
    <source>
        <dbReference type="Proteomes" id="UP000264310"/>
    </source>
</evidence>
<protein>
    <submittedName>
        <fullName evidence="7">Uncharacterized protein</fullName>
    </submittedName>
</protein>
<feature type="compositionally biased region" description="Basic and acidic residues" evidence="6">
    <location>
        <begin position="7"/>
        <end position="22"/>
    </location>
</feature>
<comment type="caution">
    <text evidence="7">The sequence shown here is derived from an EMBL/GenBank/DDBJ whole genome shotgun (WGS) entry which is preliminary data.</text>
</comment>
<dbReference type="Pfam" id="PF00872">
    <property type="entry name" value="Transposase_mut"/>
    <property type="match status" value="1"/>
</dbReference>